<sequence length="166" mass="18199">ISNNASLSKELPLVVKSLREGWLQTLQSGAVVSALLAATAAQLLGNFKSSLGMDSSASAEAVLIFCYLSLFFNISATTSTFYLIDRLGELTFLCQDVVEGPRANKTSSQLLYQYKIGKFWYPIMWFWAFCTLLGISCTLVTIVIFIWKQESKAVSVTVTVLAGLAF</sequence>
<feature type="transmembrane region" description="Helical" evidence="1">
    <location>
        <begin position="124"/>
        <end position="147"/>
    </location>
</feature>
<keyword evidence="3" id="KW-1185">Reference proteome</keyword>
<reference evidence="2 3" key="1">
    <citation type="journal article" date="2019" name="Nat. Ecol. Evol.">
        <title>Megaphylogeny resolves global patterns of mushroom evolution.</title>
        <authorList>
            <person name="Varga T."/>
            <person name="Krizsan K."/>
            <person name="Foldi C."/>
            <person name="Dima B."/>
            <person name="Sanchez-Garcia M."/>
            <person name="Sanchez-Ramirez S."/>
            <person name="Szollosi G.J."/>
            <person name="Szarkandi J.G."/>
            <person name="Papp V."/>
            <person name="Albert L."/>
            <person name="Andreopoulos W."/>
            <person name="Angelini C."/>
            <person name="Antonin V."/>
            <person name="Barry K.W."/>
            <person name="Bougher N.L."/>
            <person name="Buchanan P."/>
            <person name="Buyck B."/>
            <person name="Bense V."/>
            <person name="Catcheside P."/>
            <person name="Chovatia M."/>
            <person name="Cooper J."/>
            <person name="Damon W."/>
            <person name="Desjardin D."/>
            <person name="Finy P."/>
            <person name="Geml J."/>
            <person name="Haridas S."/>
            <person name="Hughes K."/>
            <person name="Justo A."/>
            <person name="Karasinski D."/>
            <person name="Kautmanova I."/>
            <person name="Kiss B."/>
            <person name="Kocsube S."/>
            <person name="Kotiranta H."/>
            <person name="LaButti K.M."/>
            <person name="Lechner B.E."/>
            <person name="Liimatainen K."/>
            <person name="Lipzen A."/>
            <person name="Lukacs Z."/>
            <person name="Mihaltcheva S."/>
            <person name="Morgado L.N."/>
            <person name="Niskanen T."/>
            <person name="Noordeloos M.E."/>
            <person name="Ohm R.A."/>
            <person name="Ortiz-Santana B."/>
            <person name="Ovrebo C."/>
            <person name="Racz N."/>
            <person name="Riley R."/>
            <person name="Savchenko A."/>
            <person name="Shiryaev A."/>
            <person name="Soop K."/>
            <person name="Spirin V."/>
            <person name="Szebenyi C."/>
            <person name="Tomsovsky M."/>
            <person name="Tulloss R.E."/>
            <person name="Uehling J."/>
            <person name="Grigoriev I.V."/>
            <person name="Vagvolgyi C."/>
            <person name="Papp T."/>
            <person name="Martin F.M."/>
            <person name="Miettinen O."/>
            <person name="Hibbett D.S."/>
            <person name="Nagy L.G."/>
        </authorList>
    </citation>
    <scope>NUCLEOTIDE SEQUENCE [LARGE SCALE GENOMIC DNA]</scope>
    <source>
        <strain evidence="2 3">CBS 166.37</strain>
    </source>
</reference>
<protein>
    <submittedName>
        <fullName evidence="2">Uncharacterized protein</fullName>
    </submittedName>
</protein>
<organism evidence="2 3">
    <name type="scientific">Crucibulum laeve</name>
    <dbReference type="NCBI Taxonomy" id="68775"/>
    <lineage>
        <taxon>Eukaryota</taxon>
        <taxon>Fungi</taxon>
        <taxon>Dikarya</taxon>
        <taxon>Basidiomycota</taxon>
        <taxon>Agaricomycotina</taxon>
        <taxon>Agaricomycetes</taxon>
        <taxon>Agaricomycetidae</taxon>
        <taxon>Agaricales</taxon>
        <taxon>Agaricineae</taxon>
        <taxon>Nidulariaceae</taxon>
        <taxon>Crucibulum</taxon>
    </lineage>
</organism>
<feature type="non-terminal residue" evidence="2">
    <location>
        <position position="166"/>
    </location>
</feature>
<evidence type="ECO:0000256" key="1">
    <source>
        <dbReference type="SAM" id="Phobius"/>
    </source>
</evidence>
<keyword evidence="1" id="KW-1133">Transmembrane helix</keyword>
<keyword evidence="1" id="KW-0812">Transmembrane</keyword>
<dbReference type="EMBL" id="ML213607">
    <property type="protein sequence ID" value="TFK37687.1"/>
    <property type="molecule type" value="Genomic_DNA"/>
</dbReference>
<feature type="transmembrane region" description="Helical" evidence="1">
    <location>
        <begin position="62"/>
        <end position="84"/>
    </location>
</feature>
<accession>A0A5C3LYP4</accession>
<evidence type="ECO:0000313" key="3">
    <source>
        <dbReference type="Proteomes" id="UP000308652"/>
    </source>
</evidence>
<keyword evidence="1" id="KW-0472">Membrane</keyword>
<evidence type="ECO:0000313" key="2">
    <source>
        <dbReference type="EMBL" id="TFK37687.1"/>
    </source>
</evidence>
<name>A0A5C3LYP4_9AGAR</name>
<proteinExistence type="predicted"/>
<dbReference type="AlphaFoldDB" id="A0A5C3LYP4"/>
<gene>
    <name evidence="2" type="ORF">BDQ12DRAFT_563847</name>
</gene>
<dbReference type="Proteomes" id="UP000308652">
    <property type="component" value="Unassembled WGS sequence"/>
</dbReference>
<feature type="non-terminal residue" evidence="2">
    <location>
        <position position="1"/>
    </location>
</feature>
<dbReference type="OrthoDB" id="3225366at2759"/>